<protein>
    <submittedName>
        <fullName evidence="2">Putative secreted protein</fullName>
    </submittedName>
</protein>
<dbReference type="EMBL" id="GIIL01007524">
    <property type="protein sequence ID" value="NOV51250.1"/>
    <property type="molecule type" value="Transcribed_RNA"/>
</dbReference>
<name>A0A6M2E019_XENCH</name>
<reference evidence="2" key="1">
    <citation type="submission" date="2020-03" db="EMBL/GenBank/DDBJ databases">
        <title>Transcriptomic Profiling of the Digestive Tract of the Rat Flea, Xenopsylla cheopis, Following Blood Feeding and Infection with Yersinia pestis.</title>
        <authorList>
            <person name="Bland D.M."/>
            <person name="Martens C.A."/>
            <person name="Virtaneva K."/>
            <person name="Kanakabandi K."/>
            <person name="Long D."/>
            <person name="Rosenke R."/>
            <person name="Saturday G.A."/>
            <person name="Hoyt F.H."/>
            <person name="Bruno D.P."/>
            <person name="Ribeiro J.M.C."/>
            <person name="Hinnebusch J."/>
        </authorList>
    </citation>
    <scope>NUCLEOTIDE SEQUENCE</scope>
</reference>
<evidence type="ECO:0000313" key="2">
    <source>
        <dbReference type="EMBL" id="NOV51250.1"/>
    </source>
</evidence>
<accession>A0A6M2E019</accession>
<organism evidence="2">
    <name type="scientific">Xenopsylla cheopis</name>
    <name type="common">Oriental rat flea</name>
    <name type="synonym">Pulex cheopis</name>
    <dbReference type="NCBI Taxonomy" id="163159"/>
    <lineage>
        <taxon>Eukaryota</taxon>
        <taxon>Metazoa</taxon>
        <taxon>Ecdysozoa</taxon>
        <taxon>Arthropoda</taxon>
        <taxon>Hexapoda</taxon>
        <taxon>Insecta</taxon>
        <taxon>Pterygota</taxon>
        <taxon>Neoptera</taxon>
        <taxon>Endopterygota</taxon>
        <taxon>Siphonaptera</taxon>
        <taxon>Pulicidae</taxon>
        <taxon>Xenopsyllinae</taxon>
        <taxon>Xenopsylla</taxon>
    </lineage>
</organism>
<dbReference type="AlphaFoldDB" id="A0A6M2E019"/>
<evidence type="ECO:0000256" key="1">
    <source>
        <dbReference type="SAM" id="Phobius"/>
    </source>
</evidence>
<proteinExistence type="predicted"/>
<keyword evidence="1" id="KW-1133">Transmembrane helix</keyword>
<feature type="transmembrane region" description="Helical" evidence="1">
    <location>
        <begin position="35"/>
        <end position="59"/>
    </location>
</feature>
<sequence length="83" mass="8953">MNLLAAMIVVTEIIEAVVIQIGGRVEENSVILEEMITGIVVVEMVVLVAGQMVVIINVVKAKGNEGISMIYLVLCRTQLEGQN</sequence>
<keyword evidence="1" id="KW-0472">Membrane</keyword>
<keyword evidence="1" id="KW-0812">Transmembrane</keyword>